<evidence type="ECO:0000256" key="3">
    <source>
        <dbReference type="ARBA" id="ARBA00022691"/>
    </source>
</evidence>
<name>A0A1E3IK80_9TREE</name>
<dbReference type="OrthoDB" id="341421at2759"/>
<evidence type="ECO:0000256" key="1">
    <source>
        <dbReference type="ARBA" id="ARBA00022603"/>
    </source>
</evidence>
<dbReference type="Gene3D" id="3.90.1420.10">
    <property type="entry name" value="Rubisco LSMT, substrate-binding domain"/>
    <property type="match status" value="1"/>
</dbReference>
<dbReference type="GeneID" id="91085328"/>
<dbReference type="PANTHER" id="PTHR13271">
    <property type="entry name" value="UNCHARACTERIZED PUTATIVE METHYLTRANSFERASE"/>
    <property type="match status" value="1"/>
</dbReference>
<dbReference type="PROSITE" id="PS50280">
    <property type="entry name" value="SET"/>
    <property type="match status" value="1"/>
</dbReference>
<dbReference type="RefSeq" id="XP_066066656.1">
    <property type="nucleotide sequence ID" value="XM_066210559.1"/>
</dbReference>
<dbReference type="GO" id="GO:0005634">
    <property type="term" value="C:nucleus"/>
    <property type="evidence" value="ECO:0007669"/>
    <property type="project" value="TreeGrafter"/>
</dbReference>
<evidence type="ECO:0000313" key="4">
    <source>
        <dbReference type="EMBL" id="WVN85956.1"/>
    </source>
</evidence>
<dbReference type="Proteomes" id="UP000094043">
    <property type="component" value="Chromosome 1"/>
</dbReference>
<evidence type="ECO:0000313" key="5">
    <source>
        <dbReference type="Proteomes" id="UP000094043"/>
    </source>
</evidence>
<dbReference type="SUPFAM" id="SSF82199">
    <property type="entry name" value="SET domain"/>
    <property type="match status" value="1"/>
</dbReference>
<dbReference type="InterPro" id="IPR046341">
    <property type="entry name" value="SET_dom_sf"/>
</dbReference>
<keyword evidence="1" id="KW-0489">Methyltransferase</keyword>
<dbReference type="Gene3D" id="3.90.1410.10">
    <property type="entry name" value="set domain protein methyltransferase, domain 1"/>
    <property type="match status" value="1"/>
</dbReference>
<dbReference type="PANTHER" id="PTHR13271:SF34">
    <property type="entry name" value="N-LYSINE METHYLTRANSFERASE SETD6"/>
    <property type="match status" value="1"/>
</dbReference>
<dbReference type="AlphaFoldDB" id="A0A1E3IK80"/>
<protein>
    <submittedName>
        <fullName evidence="4">Uncharacterized protein</fullName>
    </submittedName>
</protein>
<sequence length="486" mass="55120">MFNRQEFLTWFQESGGWYNKDLVDLVPFPGMGYGAIAMNDIPEDEPLFHIPDDLILSPFSSDLKNRLSRMEWDHLAHGWAQLILVMMWETIKGPKSRWSAYLANMPQRFDTPMFWSEDEKTGLSGTDIELRIGKEEAELEYKNTVLPIIQAHTELFPIDSPHTTIEAFHIQGSRILSRSFTVPTSHFGSKSSNEGSDDEEDDVAVMIPFADMLNAACGKDNAHLFMDELSPQHSAKGVSMRTTKIVEKSKQIFNTYDSPPNSELLRKYGHVDVLPLPSPLLALLEPSEIDIWPYGNPADEVLLPGDLIVNCVAKELDDKVDESWEGDVQERIDWWLEEGQDDVFPLSLSPSLDTNLISFIRLLLYDNEWQKAKKKGKIPRSAVDDTVASILIRAVQQRLGQYKNNIQDNLNSLQTFLAMSSPENSSKEPWELPQTRAFCATVVKLGEQRSLHLAARTIPQAKNTNDDSKKRKIQSSLTRGMNKRLS</sequence>
<keyword evidence="3" id="KW-0949">S-adenosyl-L-methionine</keyword>
<dbReference type="KEGG" id="cdep:91085328"/>
<organism evidence="4 5">
    <name type="scientific">Cryptococcus depauperatus CBS 7841</name>
    <dbReference type="NCBI Taxonomy" id="1295531"/>
    <lineage>
        <taxon>Eukaryota</taxon>
        <taxon>Fungi</taxon>
        <taxon>Dikarya</taxon>
        <taxon>Basidiomycota</taxon>
        <taxon>Agaricomycotina</taxon>
        <taxon>Tremellomycetes</taxon>
        <taxon>Tremellales</taxon>
        <taxon>Cryptococcaceae</taxon>
        <taxon>Cryptococcus</taxon>
    </lineage>
</organism>
<reference evidence="4" key="3">
    <citation type="submission" date="2024-01" db="EMBL/GenBank/DDBJ databases">
        <authorList>
            <person name="Coelho M.A."/>
            <person name="David-Palma M."/>
            <person name="Shea T."/>
            <person name="Sun S."/>
            <person name="Cuomo C.A."/>
            <person name="Heitman J."/>
        </authorList>
    </citation>
    <scope>NUCLEOTIDE SEQUENCE</scope>
    <source>
        <strain evidence="4">CBS 7841</strain>
    </source>
</reference>
<dbReference type="InterPro" id="IPR050600">
    <property type="entry name" value="SETD3_SETD6_MTase"/>
</dbReference>
<dbReference type="EMBL" id="CP143784">
    <property type="protein sequence ID" value="WVN85956.1"/>
    <property type="molecule type" value="Genomic_DNA"/>
</dbReference>
<keyword evidence="5" id="KW-1185">Reference proteome</keyword>
<evidence type="ECO:0000256" key="2">
    <source>
        <dbReference type="ARBA" id="ARBA00022679"/>
    </source>
</evidence>
<dbReference type="InterPro" id="IPR036464">
    <property type="entry name" value="Rubisco_LSMT_subst-bd_sf"/>
</dbReference>
<reference evidence="4" key="1">
    <citation type="submission" date="2016-06" db="EMBL/GenBank/DDBJ databases">
        <authorList>
            <person name="Cuomo C."/>
            <person name="Litvintseva A."/>
            <person name="Heitman J."/>
            <person name="Chen Y."/>
            <person name="Sun S."/>
            <person name="Springer D."/>
            <person name="Dromer F."/>
            <person name="Young S."/>
            <person name="Zeng Q."/>
            <person name="Chapman S."/>
            <person name="Gujja S."/>
            <person name="Saif S."/>
            <person name="Birren B."/>
        </authorList>
    </citation>
    <scope>NUCLEOTIDE SEQUENCE</scope>
    <source>
        <strain evidence="4">CBS 7841</strain>
    </source>
</reference>
<gene>
    <name evidence="4" type="ORF">L203_101114</name>
</gene>
<accession>A0A1E3IK80</accession>
<dbReference type="InterPro" id="IPR001214">
    <property type="entry name" value="SET_dom"/>
</dbReference>
<reference evidence="4" key="2">
    <citation type="journal article" date="2022" name="Elife">
        <title>Obligate sexual reproduction of a homothallic fungus closely related to the Cryptococcus pathogenic species complex.</title>
        <authorList>
            <person name="Passer A.R."/>
            <person name="Clancey S.A."/>
            <person name="Shea T."/>
            <person name="David-Palma M."/>
            <person name="Averette A.F."/>
            <person name="Boekhout T."/>
            <person name="Porcel B.M."/>
            <person name="Nowrousian M."/>
            <person name="Cuomo C.A."/>
            <person name="Sun S."/>
            <person name="Heitman J."/>
            <person name="Coelho M.A."/>
        </authorList>
    </citation>
    <scope>NUCLEOTIDE SEQUENCE</scope>
    <source>
        <strain evidence="4">CBS 7841</strain>
    </source>
</reference>
<proteinExistence type="predicted"/>
<dbReference type="GO" id="GO:0016279">
    <property type="term" value="F:protein-lysine N-methyltransferase activity"/>
    <property type="evidence" value="ECO:0007669"/>
    <property type="project" value="UniProtKB-ARBA"/>
</dbReference>
<dbReference type="VEuPathDB" id="FungiDB:L203_02420"/>
<dbReference type="GO" id="GO:0032259">
    <property type="term" value="P:methylation"/>
    <property type="evidence" value="ECO:0007669"/>
    <property type="project" value="UniProtKB-KW"/>
</dbReference>
<dbReference type="SUPFAM" id="SSF81822">
    <property type="entry name" value="RuBisCo LSMT C-terminal, substrate-binding domain"/>
    <property type="match status" value="1"/>
</dbReference>
<keyword evidence="2" id="KW-0808">Transferase</keyword>